<gene>
    <name evidence="1" type="ORF">BURMUCGD2_3796</name>
</gene>
<reference evidence="1 2" key="1">
    <citation type="journal article" date="2012" name="J. Bacteriol.">
        <title>Draft Genome Sequence Determination for Cystic Fibrosis and Chronic Granulomatous Disease Burkholderia multivorans Isolates.</title>
        <authorList>
            <person name="Varga J.J."/>
            <person name="Losada L."/>
            <person name="Zelazny A.M."/>
            <person name="Brinkac L."/>
            <person name="Harkins D."/>
            <person name="Radune D."/>
            <person name="Hostetler J."/>
            <person name="Sampaio E.P."/>
            <person name="Ronning C.M."/>
            <person name="Nierman W.C."/>
            <person name="Greenberg D.E."/>
            <person name="Holland S.M."/>
            <person name="Goldberg J.B."/>
        </authorList>
    </citation>
    <scope>NUCLEOTIDE SEQUENCE [LARGE SCALE GENOMIC DNA]</scope>
    <source>
        <strain evidence="1 2">CGD2</strain>
    </source>
</reference>
<comment type="caution">
    <text evidence="1">The sequence shown here is derived from an EMBL/GenBank/DDBJ whole genome shotgun (WGS) entry which is preliminary data.</text>
</comment>
<sequence>MAHARAAFVHAAAWHCEAMDAIIVAQCDRDGRFASDAAVFVCIAPTTACDRWNAFATASDHLLVAVA</sequence>
<organism evidence="1 2">
    <name type="scientific">Burkholderia multivorans CGD2</name>
    <dbReference type="NCBI Taxonomy" id="513052"/>
    <lineage>
        <taxon>Bacteria</taxon>
        <taxon>Pseudomonadati</taxon>
        <taxon>Pseudomonadota</taxon>
        <taxon>Betaproteobacteria</taxon>
        <taxon>Burkholderiales</taxon>
        <taxon>Burkholderiaceae</taxon>
        <taxon>Burkholderia</taxon>
        <taxon>Burkholderia cepacia complex</taxon>
    </lineage>
</organism>
<dbReference type="Proteomes" id="UP000004535">
    <property type="component" value="Unassembled WGS sequence"/>
</dbReference>
<dbReference type="EMBL" id="ACFC01000009">
    <property type="protein sequence ID" value="EEE05553.1"/>
    <property type="molecule type" value="Genomic_DNA"/>
</dbReference>
<protein>
    <submittedName>
        <fullName evidence="1">Uncharacterized protein</fullName>
    </submittedName>
</protein>
<accession>B9BUQ6</accession>
<evidence type="ECO:0000313" key="2">
    <source>
        <dbReference type="Proteomes" id="UP000004535"/>
    </source>
</evidence>
<evidence type="ECO:0000313" key="1">
    <source>
        <dbReference type="EMBL" id="EEE05553.1"/>
    </source>
</evidence>
<name>B9BUQ6_9BURK</name>
<proteinExistence type="predicted"/>
<dbReference type="AlphaFoldDB" id="B9BUQ6"/>